<dbReference type="SMART" id="SM00460">
    <property type="entry name" value="TGc"/>
    <property type="match status" value="1"/>
</dbReference>
<dbReference type="InterPro" id="IPR002931">
    <property type="entry name" value="Transglutaminase-like"/>
</dbReference>
<keyword evidence="1" id="KW-1133">Transmembrane helix</keyword>
<reference evidence="3" key="1">
    <citation type="submission" date="2019-08" db="EMBL/GenBank/DDBJ databases">
        <authorList>
            <person name="Kucharzyk K."/>
            <person name="Murdoch R.W."/>
            <person name="Higgins S."/>
            <person name="Loffler F."/>
        </authorList>
    </citation>
    <scope>NUCLEOTIDE SEQUENCE</scope>
</reference>
<accession>A0A645AGJ1</accession>
<keyword evidence="1" id="KW-0812">Transmembrane</keyword>
<evidence type="ECO:0000259" key="2">
    <source>
        <dbReference type="SMART" id="SM00460"/>
    </source>
</evidence>
<evidence type="ECO:0000256" key="1">
    <source>
        <dbReference type="SAM" id="Phobius"/>
    </source>
</evidence>
<dbReference type="PANTHER" id="PTHR33490:SF3">
    <property type="entry name" value="CONSERVED INTEGRAL MEMBRANE PROTEIN"/>
    <property type="match status" value="1"/>
</dbReference>
<dbReference type="InterPro" id="IPR038765">
    <property type="entry name" value="Papain-like_cys_pep_sf"/>
</dbReference>
<gene>
    <name evidence="3" type="ORF">SDC9_99074</name>
</gene>
<feature type="transmembrane region" description="Helical" evidence="1">
    <location>
        <begin position="20"/>
        <end position="38"/>
    </location>
</feature>
<dbReference type="EMBL" id="VSSQ01013809">
    <property type="protein sequence ID" value="MPM52315.1"/>
    <property type="molecule type" value="Genomic_DNA"/>
</dbReference>
<evidence type="ECO:0000313" key="3">
    <source>
        <dbReference type="EMBL" id="MPM52315.1"/>
    </source>
</evidence>
<feature type="transmembrane region" description="Helical" evidence="1">
    <location>
        <begin position="58"/>
        <end position="80"/>
    </location>
</feature>
<dbReference type="SUPFAM" id="SSF54001">
    <property type="entry name" value="Cysteine proteinases"/>
    <property type="match status" value="1"/>
</dbReference>
<sequence length="397" mass="42642">MIRVYKIEGAGRVGLHMNLISALLTGIFAGPLLAGLLLPFPGGPAHALRTLLARLRTALAGVLAAFITFVCFSHADSILWSRLYAAVPALETSVLNGDLWLTALWATAVWVLLSLLLGGAGRLVQGPLDRLLDRLERRSKALPRPALHVLGGLFRLPEALSLVLSFALLLHGYTLYASNVELAGYVSESAAYRLLDETAIQPALESDLAAKVSSQLDGLMDRAVRSVSLSTLPAVSYYNGVTLAQGVTSSEAVDSLSRALTQDAATDREKALVLYEWVSSNLSYDFDKAELLLEDYWSVSSGALDAYASGSGVCFDYACLYIAMCRAAGVGVRFVSGLGLSDGEWVSHAWNQAYDPLEDCWLNVDATFASTGTSSFDSPDFEDTHLESAILGEWLPE</sequence>
<dbReference type="AlphaFoldDB" id="A0A645AGJ1"/>
<dbReference type="Gene3D" id="3.10.620.30">
    <property type="match status" value="1"/>
</dbReference>
<name>A0A645AGJ1_9ZZZZ</name>
<protein>
    <recommendedName>
        <fullName evidence="2">Transglutaminase-like domain-containing protein</fullName>
    </recommendedName>
</protein>
<keyword evidence="1" id="KW-0472">Membrane</keyword>
<feature type="transmembrane region" description="Helical" evidence="1">
    <location>
        <begin position="100"/>
        <end position="124"/>
    </location>
</feature>
<comment type="caution">
    <text evidence="3">The sequence shown here is derived from an EMBL/GenBank/DDBJ whole genome shotgun (WGS) entry which is preliminary data.</text>
</comment>
<dbReference type="Pfam" id="PF01841">
    <property type="entry name" value="Transglut_core"/>
    <property type="match status" value="1"/>
</dbReference>
<dbReference type="PANTHER" id="PTHR33490">
    <property type="entry name" value="BLR5614 PROTEIN-RELATED"/>
    <property type="match status" value="1"/>
</dbReference>
<proteinExistence type="predicted"/>
<feature type="domain" description="Transglutaminase-like" evidence="2">
    <location>
        <begin position="306"/>
        <end position="368"/>
    </location>
</feature>
<organism evidence="3">
    <name type="scientific">bioreactor metagenome</name>
    <dbReference type="NCBI Taxonomy" id="1076179"/>
    <lineage>
        <taxon>unclassified sequences</taxon>
        <taxon>metagenomes</taxon>
        <taxon>ecological metagenomes</taxon>
    </lineage>
</organism>